<comment type="caution">
    <text evidence="2">The sequence shown here is derived from an EMBL/GenBank/DDBJ whole genome shotgun (WGS) entry which is preliminary data.</text>
</comment>
<evidence type="ECO:0000313" key="2">
    <source>
        <dbReference type="EMBL" id="GFH18173.1"/>
    </source>
</evidence>
<keyword evidence="1" id="KW-0732">Signal</keyword>
<evidence type="ECO:0000256" key="1">
    <source>
        <dbReference type="SAM" id="SignalP"/>
    </source>
</evidence>
<dbReference type="GO" id="GO:0000932">
    <property type="term" value="C:P-body"/>
    <property type="evidence" value="ECO:0007669"/>
    <property type="project" value="TreeGrafter"/>
</dbReference>
<accession>A0A699Z6H3</accession>
<dbReference type="GO" id="GO:0004535">
    <property type="term" value="F:poly(A)-specific ribonuclease activity"/>
    <property type="evidence" value="ECO:0007669"/>
    <property type="project" value="TreeGrafter"/>
</dbReference>
<feature type="non-terminal residue" evidence="2">
    <location>
        <position position="55"/>
    </location>
</feature>
<dbReference type="EMBL" id="BLLF01001258">
    <property type="protein sequence ID" value="GFH18173.1"/>
    <property type="molecule type" value="Genomic_DNA"/>
</dbReference>
<dbReference type="GO" id="GO:0003676">
    <property type="term" value="F:nucleic acid binding"/>
    <property type="evidence" value="ECO:0007669"/>
    <property type="project" value="InterPro"/>
</dbReference>
<dbReference type="AlphaFoldDB" id="A0A699Z6H3"/>
<evidence type="ECO:0000313" key="3">
    <source>
        <dbReference type="Proteomes" id="UP000485058"/>
    </source>
</evidence>
<gene>
    <name evidence="2" type="ORF">HaLaN_14929</name>
</gene>
<dbReference type="Proteomes" id="UP000485058">
    <property type="component" value="Unassembled WGS sequence"/>
</dbReference>
<keyword evidence="3" id="KW-1185">Reference proteome</keyword>
<dbReference type="InterPro" id="IPR036397">
    <property type="entry name" value="RNaseH_sf"/>
</dbReference>
<feature type="signal peptide" evidence="1">
    <location>
        <begin position="1"/>
        <end position="19"/>
    </location>
</feature>
<dbReference type="PANTHER" id="PTHR15728:SF0">
    <property type="entry name" value="PAN2-PAN3 DEADENYLATION COMPLEX CATALYTIC SUBUNIT PAN2"/>
    <property type="match status" value="1"/>
</dbReference>
<dbReference type="GO" id="GO:0000289">
    <property type="term" value="P:nuclear-transcribed mRNA poly(A) tail shortening"/>
    <property type="evidence" value="ECO:0007669"/>
    <property type="project" value="TreeGrafter"/>
</dbReference>
<dbReference type="InterPro" id="IPR050785">
    <property type="entry name" value="PAN2-PAN3_catalytic_subunit"/>
</dbReference>
<sequence length="55" mass="5966">MSLRFLAAFLLGSVIQSSGHDSIEDARTALALYEVYKSLVAQGPTALSDKISEMY</sequence>
<reference evidence="2 3" key="1">
    <citation type="submission" date="2020-02" db="EMBL/GenBank/DDBJ databases">
        <title>Draft genome sequence of Haematococcus lacustris strain NIES-144.</title>
        <authorList>
            <person name="Morimoto D."/>
            <person name="Nakagawa S."/>
            <person name="Yoshida T."/>
            <person name="Sawayama S."/>
        </authorList>
    </citation>
    <scope>NUCLEOTIDE SEQUENCE [LARGE SCALE GENOMIC DNA]</scope>
    <source>
        <strain evidence="2 3">NIES-144</strain>
    </source>
</reference>
<name>A0A699Z6H3_HAELA</name>
<dbReference type="PANTHER" id="PTHR15728">
    <property type="entry name" value="DEADENYLATION COMPLEX CATALYTIC SUBUNIT PAN2"/>
    <property type="match status" value="1"/>
</dbReference>
<dbReference type="Gene3D" id="3.30.420.10">
    <property type="entry name" value="Ribonuclease H-like superfamily/Ribonuclease H"/>
    <property type="match status" value="1"/>
</dbReference>
<feature type="non-terminal residue" evidence="2">
    <location>
        <position position="1"/>
    </location>
</feature>
<organism evidence="2 3">
    <name type="scientific">Haematococcus lacustris</name>
    <name type="common">Green alga</name>
    <name type="synonym">Haematococcus pluvialis</name>
    <dbReference type="NCBI Taxonomy" id="44745"/>
    <lineage>
        <taxon>Eukaryota</taxon>
        <taxon>Viridiplantae</taxon>
        <taxon>Chlorophyta</taxon>
        <taxon>core chlorophytes</taxon>
        <taxon>Chlorophyceae</taxon>
        <taxon>CS clade</taxon>
        <taxon>Chlamydomonadales</taxon>
        <taxon>Haematococcaceae</taxon>
        <taxon>Haematococcus</taxon>
    </lineage>
</organism>
<protein>
    <submittedName>
        <fullName evidence="2">Poly(A)-nuclease deadenylation complex subunit 2</fullName>
    </submittedName>
</protein>
<feature type="chain" id="PRO_5025647912" evidence="1">
    <location>
        <begin position="20"/>
        <end position="55"/>
    </location>
</feature>
<proteinExistence type="predicted"/>
<dbReference type="GO" id="GO:0031251">
    <property type="term" value="C:PAN complex"/>
    <property type="evidence" value="ECO:0007669"/>
    <property type="project" value="TreeGrafter"/>
</dbReference>